<accession>R0MFX3</accession>
<evidence type="ECO:0000313" key="1">
    <source>
        <dbReference type="EMBL" id="EOB13025.1"/>
    </source>
</evidence>
<dbReference type="HOGENOM" id="CLU_2469665_0_0_1"/>
<dbReference type="VEuPathDB" id="MicrosporidiaDB:NBO_247g0001"/>
<dbReference type="AlphaFoldDB" id="R0MFX3"/>
<reference evidence="1 2" key="1">
    <citation type="journal article" date="2013" name="BMC Genomics">
        <title>Comparative genomics of parasitic silkworm microsporidia reveal an association between genome expansion and host adaptation.</title>
        <authorList>
            <person name="Pan G."/>
            <person name="Xu J."/>
            <person name="Li T."/>
            <person name="Xia Q."/>
            <person name="Liu S.L."/>
            <person name="Zhang G."/>
            <person name="Li S."/>
            <person name="Li C."/>
            <person name="Liu H."/>
            <person name="Yang L."/>
            <person name="Liu T."/>
            <person name="Zhang X."/>
            <person name="Wu Z."/>
            <person name="Fan W."/>
            <person name="Dang X."/>
            <person name="Xiang H."/>
            <person name="Tao M."/>
            <person name="Li Y."/>
            <person name="Hu J."/>
            <person name="Li Z."/>
            <person name="Lin L."/>
            <person name="Luo J."/>
            <person name="Geng L."/>
            <person name="Wang L."/>
            <person name="Long M."/>
            <person name="Wan Y."/>
            <person name="He N."/>
            <person name="Zhang Z."/>
            <person name="Lu C."/>
            <person name="Keeling P.J."/>
            <person name="Wang J."/>
            <person name="Xiang Z."/>
            <person name="Zhou Z."/>
        </authorList>
    </citation>
    <scope>NUCLEOTIDE SEQUENCE [LARGE SCALE GENOMIC DNA]</scope>
    <source>
        <strain evidence="2">CQ1 / CVCC 102059</strain>
    </source>
</reference>
<evidence type="ECO:0000313" key="2">
    <source>
        <dbReference type="Proteomes" id="UP000016927"/>
    </source>
</evidence>
<keyword evidence="2" id="KW-1185">Reference proteome</keyword>
<protein>
    <submittedName>
        <fullName evidence="1">Uncharacterized protein</fullName>
    </submittedName>
</protein>
<sequence length="88" mass="10333">MYYSGAFSFYFYSLVQKARAKVFYDLLKYPGRFIDHTFDDEKCKSNVLSLILKTKRALNDSKIIRYTNTALNEESFENLLKISIELAL</sequence>
<gene>
    <name evidence="1" type="ORF">NBO_247g0001</name>
</gene>
<organism evidence="1 2">
    <name type="scientific">Nosema bombycis (strain CQ1 / CVCC 102059)</name>
    <name type="common">Microsporidian parasite</name>
    <name type="synonym">Pebrine of silkworm</name>
    <dbReference type="NCBI Taxonomy" id="578461"/>
    <lineage>
        <taxon>Eukaryota</taxon>
        <taxon>Fungi</taxon>
        <taxon>Fungi incertae sedis</taxon>
        <taxon>Microsporidia</taxon>
        <taxon>Nosematidae</taxon>
        <taxon>Nosema</taxon>
    </lineage>
</organism>
<name>R0MFX3_NOSB1</name>
<proteinExistence type="predicted"/>
<dbReference type="EMBL" id="KB909155">
    <property type="protein sequence ID" value="EOB13025.1"/>
    <property type="molecule type" value="Genomic_DNA"/>
</dbReference>
<dbReference type="Proteomes" id="UP000016927">
    <property type="component" value="Unassembled WGS sequence"/>
</dbReference>